<evidence type="ECO:0000256" key="2">
    <source>
        <dbReference type="ARBA" id="ARBA00022676"/>
    </source>
</evidence>
<evidence type="ECO:0000313" key="7">
    <source>
        <dbReference type="EMBL" id="CAF1182846.1"/>
    </source>
</evidence>
<evidence type="ECO:0000256" key="3">
    <source>
        <dbReference type="ARBA" id="ARBA00022679"/>
    </source>
</evidence>
<keyword evidence="3 6" id="KW-0808">Transferase</keyword>
<evidence type="ECO:0000256" key="4">
    <source>
        <dbReference type="ARBA" id="ARBA00022695"/>
    </source>
</evidence>
<dbReference type="AlphaFoldDB" id="A0A814V6Z4"/>
<keyword evidence="11" id="KW-1185">Reference proteome</keyword>
<keyword evidence="2 6" id="KW-0328">Glycosyltransferase</keyword>
<dbReference type="InterPro" id="IPR000768">
    <property type="entry name" value="ART"/>
</dbReference>
<keyword evidence="6" id="KW-0521">NADP</keyword>
<dbReference type="Gene3D" id="3.90.176.10">
    <property type="entry name" value="Toxin ADP-ribosyltransferase, Chain A, domain 1"/>
    <property type="match status" value="1"/>
</dbReference>
<dbReference type="Proteomes" id="UP000663829">
    <property type="component" value="Unassembled WGS sequence"/>
</dbReference>
<dbReference type="EMBL" id="CAJNOQ010007915">
    <property type="protein sequence ID" value="CAF1182846.1"/>
    <property type="molecule type" value="Genomic_DNA"/>
</dbReference>
<dbReference type="Proteomes" id="UP000681722">
    <property type="component" value="Unassembled WGS sequence"/>
</dbReference>
<dbReference type="GO" id="GO:0016779">
    <property type="term" value="F:nucleotidyltransferase activity"/>
    <property type="evidence" value="ECO:0007669"/>
    <property type="project" value="UniProtKB-KW"/>
</dbReference>
<dbReference type="Pfam" id="PF01129">
    <property type="entry name" value="ART"/>
    <property type="match status" value="1"/>
</dbReference>
<dbReference type="SUPFAM" id="SSF56399">
    <property type="entry name" value="ADP-ribosylation"/>
    <property type="match status" value="1"/>
</dbReference>
<comment type="similarity">
    <text evidence="1 6">Belongs to the Arg-specific ADP-ribosyltransferase family.</text>
</comment>
<evidence type="ECO:0000313" key="8">
    <source>
        <dbReference type="EMBL" id="CAF1327197.1"/>
    </source>
</evidence>
<dbReference type="Proteomes" id="UP000682733">
    <property type="component" value="Unassembled WGS sequence"/>
</dbReference>
<dbReference type="EC" id="2.4.2.31" evidence="6"/>
<comment type="caution">
    <text evidence="7">The sequence shown here is derived from an EMBL/GenBank/DDBJ whole genome shotgun (WGS) entry which is preliminary data.</text>
</comment>
<evidence type="ECO:0000256" key="5">
    <source>
        <dbReference type="ARBA" id="ARBA00047597"/>
    </source>
</evidence>
<dbReference type="SUPFAM" id="SSF50978">
    <property type="entry name" value="WD40 repeat-like"/>
    <property type="match status" value="1"/>
</dbReference>
<organism evidence="7 11">
    <name type="scientific">Didymodactylos carnosus</name>
    <dbReference type="NCBI Taxonomy" id="1234261"/>
    <lineage>
        <taxon>Eukaryota</taxon>
        <taxon>Metazoa</taxon>
        <taxon>Spiralia</taxon>
        <taxon>Gnathifera</taxon>
        <taxon>Rotifera</taxon>
        <taxon>Eurotatoria</taxon>
        <taxon>Bdelloidea</taxon>
        <taxon>Philodinida</taxon>
        <taxon>Philodinidae</taxon>
        <taxon>Didymodactylos</taxon>
    </lineage>
</organism>
<keyword evidence="4" id="KW-0548">Nucleotidyltransferase</keyword>
<keyword evidence="6" id="KW-0520">NAD</keyword>
<evidence type="ECO:0000256" key="1">
    <source>
        <dbReference type="ARBA" id="ARBA00009558"/>
    </source>
</evidence>
<dbReference type="EMBL" id="CAJNOK010021112">
    <property type="protein sequence ID" value="CAF1327197.1"/>
    <property type="molecule type" value="Genomic_DNA"/>
</dbReference>
<gene>
    <name evidence="7" type="ORF">GPM918_LOCUS22795</name>
    <name evidence="8" type="ORF">OVA965_LOCUS29716</name>
    <name evidence="9" type="ORF">SRO942_LOCUS22794</name>
    <name evidence="10" type="ORF">TMI583_LOCUS30502</name>
</gene>
<proteinExistence type="inferred from homology"/>
<dbReference type="InterPro" id="IPR036322">
    <property type="entry name" value="WD40_repeat_dom_sf"/>
</dbReference>
<evidence type="ECO:0000313" key="10">
    <source>
        <dbReference type="EMBL" id="CAF4138640.1"/>
    </source>
</evidence>
<name>A0A814V6Z4_9BILA</name>
<dbReference type="GO" id="GO:0106274">
    <property type="term" value="F:NAD+-protein-arginine ADP-ribosyltransferase activity"/>
    <property type="evidence" value="ECO:0007669"/>
    <property type="project" value="UniProtKB-EC"/>
</dbReference>
<evidence type="ECO:0000313" key="11">
    <source>
        <dbReference type="Proteomes" id="UP000663829"/>
    </source>
</evidence>
<comment type="catalytic activity">
    <reaction evidence="5 6">
        <text>L-arginyl-[protein] + NAD(+) = N(omega)-(ADP-D-ribosyl)-L-arginyl-[protein] + nicotinamide + H(+)</text>
        <dbReference type="Rhea" id="RHEA:19149"/>
        <dbReference type="Rhea" id="RHEA-COMP:10532"/>
        <dbReference type="Rhea" id="RHEA-COMP:15087"/>
        <dbReference type="ChEBI" id="CHEBI:15378"/>
        <dbReference type="ChEBI" id="CHEBI:17154"/>
        <dbReference type="ChEBI" id="CHEBI:29965"/>
        <dbReference type="ChEBI" id="CHEBI:57540"/>
        <dbReference type="ChEBI" id="CHEBI:142554"/>
        <dbReference type="EC" id="2.4.2.31"/>
    </reaction>
</comment>
<evidence type="ECO:0000256" key="6">
    <source>
        <dbReference type="RuleBase" id="RU361228"/>
    </source>
</evidence>
<dbReference type="EMBL" id="CAJOBC010007916">
    <property type="protein sequence ID" value="CAF3947237.1"/>
    <property type="molecule type" value="Genomic_DNA"/>
</dbReference>
<evidence type="ECO:0000313" key="9">
    <source>
        <dbReference type="EMBL" id="CAF3947237.1"/>
    </source>
</evidence>
<reference evidence="7" key="1">
    <citation type="submission" date="2021-02" db="EMBL/GenBank/DDBJ databases">
        <authorList>
            <person name="Nowell W R."/>
        </authorList>
    </citation>
    <scope>NUCLEOTIDE SEQUENCE</scope>
</reference>
<accession>A0A814V6Z4</accession>
<dbReference type="OrthoDB" id="10064425at2759"/>
<sequence>MATNALPSNERFLDVNNEPQKPLGPIEGYELKPLLSLKEAVETLQSIIPSIQSYVWSTLGNCEEQPKDGLSIDESGAIHLYTTECLHRQLNAVLRSAKRQHLIPYFSYLKLLLTALWKLTDFKGVVWRGVKGDLKVEYSPKTQFFWWGLSSCTKHINILQSEEFLGETGARTLFSIECYNGKLIQNHSCFPDECEVLLLPCSYFEVIGNIEQNNNLRIIPLRQIEPPCVMIQSPCNFPPPTTELQSPSSTESMTDSLSHVSVVSTLPPFTTKPKKDVSTLMNLNVLKQKPTLSMSINRDCSSMDGNEKYLVYCPKRSLSLLNEQGNEKLHIRRDYEVWDICWASYLSQFLILSPTVLYLLDITASKTQQIKGFSQPMWSCTCYEETFIVSSCSEAALIEEYSLSNWKPKRTYHPPLSCQENQYIRCIRFSSSGTHLGVMLSDKNHPNYRLVFELRGSNDMNVLQVTDIGVDRNCWLLSLPNRQFLVNTLKSKKFYLLDSNGQLKETIPYDAKQIWSTASFNGTFLLIQTEDPSELRFYDITR</sequence>
<dbReference type="Proteomes" id="UP000677228">
    <property type="component" value="Unassembled WGS sequence"/>
</dbReference>
<dbReference type="PROSITE" id="PS51996">
    <property type="entry name" value="TR_MART"/>
    <property type="match status" value="1"/>
</dbReference>
<dbReference type="EMBL" id="CAJOBA010042726">
    <property type="protein sequence ID" value="CAF4138640.1"/>
    <property type="molecule type" value="Genomic_DNA"/>
</dbReference>
<protein>
    <recommendedName>
        <fullName evidence="6">NAD(P)(+)--arginine ADP-ribosyltransferase</fullName>
        <ecNumber evidence="6">2.4.2.31</ecNumber>
    </recommendedName>
    <alternativeName>
        <fullName evidence="6">Mono(ADP-ribosyl)transferase</fullName>
    </alternativeName>
</protein>